<protein>
    <submittedName>
        <fullName evidence="2">Uncharacterized protein</fullName>
    </submittedName>
</protein>
<evidence type="ECO:0000256" key="1">
    <source>
        <dbReference type="SAM" id="SignalP"/>
    </source>
</evidence>
<dbReference type="EMBL" id="BAAAHB010000001">
    <property type="protein sequence ID" value="GAA0442973.1"/>
    <property type="molecule type" value="Genomic_DNA"/>
</dbReference>
<organism evidence="2 3">
    <name type="scientific">Streptomyces stramineus</name>
    <dbReference type="NCBI Taxonomy" id="173861"/>
    <lineage>
        <taxon>Bacteria</taxon>
        <taxon>Bacillati</taxon>
        <taxon>Actinomycetota</taxon>
        <taxon>Actinomycetes</taxon>
        <taxon>Kitasatosporales</taxon>
        <taxon>Streptomycetaceae</taxon>
        <taxon>Streptomyces</taxon>
    </lineage>
</organism>
<comment type="caution">
    <text evidence="2">The sequence shown here is derived from an EMBL/GenBank/DDBJ whole genome shotgun (WGS) entry which is preliminary data.</text>
</comment>
<evidence type="ECO:0000313" key="3">
    <source>
        <dbReference type="Proteomes" id="UP001499895"/>
    </source>
</evidence>
<evidence type="ECO:0000313" key="2">
    <source>
        <dbReference type="EMBL" id="GAA0442973.1"/>
    </source>
</evidence>
<dbReference type="Proteomes" id="UP001499895">
    <property type="component" value="Unassembled WGS sequence"/>
</dbReference>
<keyword evidence="1" id="KW-0732">Signal</keyword>
<proteinExistence type="predicted"/>
<gene>
    <name evidence="2" type="ORF">GCM10009544_02200</name>
</gene>
<feature type="chain" id="PRO_5046845500" evidence="1">
    <location>
        <begin position="34"/>
        <end position="128"/>
    </location>
</feature>
<keyword evidence="3" id="KW-1185">Reference proteome</keyword>
<name>A0ABN0ZC76_9ACTN</name>
<reference evidence="2 3" key="1">
    <citation type="journal article" date="2019" name="Int. J. Syst. Evol. Microbiol.">
        <title>The Global Catalogue of Microorganisms (GCM) 10K type strain sequencing project: providing services to taxonomists for standard genome sequencing and annotation.</title>
        <authorList>
            <consortium name="The Broad Institute Genomics Platform"/>
            <consortium name="The Broad Institute Genome Sequencing Center for Infectious Disease"/>
            <person name="Wu L."/>
            <person name="Ma J."/>
        </authorList>
    </citation>
    <scope>NUCLEOTIDE SEQUENCE [LARGE SCALE GENOMIC DNA]</scope>
    <source>
        <strain evidence="2 3">JCM 10649</strain>
    </source>
</reference>
<feature type="signal peptide" evidence="1">
    <location>
        <begin position="1"/>
        <end position="33"/>
    </location>
</feature>
<sequence length="128" mass="13522">MPGRIGKRLAGGVGTALLITATFLSISAVPAVAASDVKCQSATRTVLGGQPEGGMIGMTCRMSANNGGPYTVRVDSLTLRRFSKEGFVYHGDQVMTNRTVVCRAYEWERSGGNLVFSGCGRATSTRSR</sequence>
<accession>A0ABN0ZC76</accession>